<organism evidence="3 4">
    <name type="scientific">Marinoscillum furvescens DSM 4134</name>
    <dbReference type="NCBI Taxonomy" id="1122208"/>
    <lineage>
        <taxon>Bacteria</taxon>
        <taxon>Pseudomonadati</taxon>
        <taxon>Bacteroidota</taxon>
        <taxon>Cytophagia</taxon>
        <taxon>Cytophagales</taxon>
        <taxon>Reichenbachiellaceae</taxon>
        <taxon>Marinoscillum</taxon>
    </lineage>
</organism>
<dbReference type="GO" id="GO:0006508">
    <property type="term" value="P:proteolysis"/>
    <property type="evidence" value="ECO:0007669"/>
    <property type="project" value="InterPro"/>
</dbReference>
<sequence>MILRFIFQWIIVLATVAVCAQQPLDWRDYVKDDYSKNRTSGPYLLRFNGEVDLFSSEFVQENILRKLDDKTLILKDYVLLNENIDQVQWYVANNLWKISENILKETFFQESKFLIHFLSFDIVEQVKSRVNVLSVNDDHLTMRVRCTRNELFQLADMHGIRFISRESQDPVEEARVLDLNLNPNAIPRARILAPDANGDHVTISVQERRFDPDDLDLIGRSFETGREFESQNNHATEMATIIAGAGNSFVTGAGVLPAATLTSSSFAEVLPMPDSYYTTHKIVIQNHSYGTTQEGFYGIQAQAFDRSMHQNPQLLHLLSTGNVGAEPSSDGPYEGVTGYANLTGNFKHAKNPVVVGAVDTLGRVLDYSSRGPAFDGRIKPELVAYSMFGSSNATALVSGIVGMLQDEYFRIWGDWAPSALVKALLIAGADDLDEPGPDHIRGYGNANAAKSMELLQEQYFFAGELSANDTVSYTITSEAPADLTVALVWLDAPANPGDAPALVNDLDLEVMTPAAEVLHPWVLETSADEESLGLSASRGVDRLNPVEVVSQHSVPAGEYVIKVKGSSIRTASQQFYVVYRLDPLNEFSWEYPVVGSHFPYNGETGTYFRWKSSLSESAGSLHVNVNNEGWQVLNDEVLLSREVYRWQPDLSQTGTAVARMLVGLDTFLADTFQVSRALPLTVGINCGDSVLVQWPQQPNIEAYAVQALQGAMMQTINFTPDTLVLLKKNLLTEGWVKVQPMVSGNAQPLPSAAIRYDNQGAGCIIQSFYQEVVADTGVYLNVRLGTTYGVEAMSLYDLRQSDSEPFFRIENPQQTTWRIQQEQPSEGHNRHRVTLHLANGQMLSEETMGGYYFSELPYVVFPNPVPQNDFVRVYTRAFDGEVVFELLDTQGNRVYRKQLLLSQVSIPLSGLRAGLYTYRLSAGTRTYSGKLLIE</sequence>
<protein>
    <submittedName>
        <fullName evidence="3">Putative secreted protein (Por secretion system target)</fullName>
    </submittedName>
</protein>
<dbReference type="Pfam" id="PF00082">
    <property type="entry name" value="Peptidase_S8"/>
    <property type="match status" value="1"/>
</dbReference>
<dbReference type="InterPro" id="IPR051048">
    <property type="entry name" value="Peptidase_S8/S53_subtilisin"/>
</dbReference>
<evidence type="ECO:0000259" key="2">
    <source>
        <dbReference type="Pfam" id="PF00082"/>
    </source>
</evidence>
<dbReference type="AlphaFoldDB" id="A0A3D9KZQ9"/>
<dbReference type="Gene3D" id="3.40.50.200">
    <property type="entry name" value="Peptidase S8/S53 domain"/>
    <property type="match status" value="1"/>
</dbReference>
<evidence type="ECO:0000256" key="1">
    <source>
        <dbReference type="ARBA" id="ARBA00011073"/>
    </source>
</evidence>
<dbReference type="InterPro" id="IPR026444">
    <property type="entry name" value="Secre_tail"/>
</dbReference>
<reference evidence="3 4" key="1">
    <citation type="submission" date="2018-07" db="EMBL/GenBank/DDBJ databases">
        <title>Genomic Encyclopedia of Type Strains, Phase IV (KMG-IV): sequencing the most valuable type-strain genomes for metagenomic binning, comparative biology and taxonomic classification.</title>
        <authorList>
            <person name="Goeker M."/>
        </authorList>
    </citation>
    <scope>NUCLEOTIDE SEQUENCE [LARGE SCALE GENOMIC DNA]</scope>
    <source>
        <strain evidence="3 4">DSM 4134</strain>
    </source>
</reference>
<keyword evidence="4" id="KW-1185">Reference proteome</keyword>
<dbReference type="GO" id="GO:0004252">
    <property type="term" value="F:serine-type endopeptidase activity"/>
    <property type="evidence" value="ECO:0007669"/>
    <property type="project" value="InterPro"/>
</dbReference>
<dbReference type="InterPro" id="IPR008979">
    <property type="entry name" value="Galactose-bd-like_sf"/>
</dbReference>
<dbReference type="SUPFAM" id="SSF52743">
    <property type="entry name" value="Subtilisin-like"/>
    <property type="match status" value="1"/>
</dbReference>
<evidence type="ECO:0000313" key="4">
    <source>
        <dbReference type="Proteomes" id="UP000256779"/>
    </source>
</evidence>
<dbReference type="EMBL" id="QREG01000019">
    <property type="protein sequence ID" value="RED94902.1"/>
    <property type="molecule type" value="Genomic_DNA"/>
</dbReference>
<dbReference type="Proteomes" id="UP000256779">
    <property type="component" value="Unassembled WGS sequence"/>
</dbReference>
<comment type="caution">
    <text evidence="3">The sequence shown here is derived from an EMBL/GenBank/DDBJ whole genome shotgun (WGS) entry which is preliminary data.</text>
</comment>
<dbReference type="InterPro" id="IPR036852">
    <property type="entry name" value="Peptidase_S8/S53_dom_sf"/>
</dbReference>
<comment type="similarity">
    <text evidence="1">Belongs to the peptidase S8 family.</text>
</comment>
<gene>
    <name evidence="3" type="ORF">C7460_11913</name>
</gene>
<dbReference type="Gene3D" id="2.60.120.380">
    <property type="match status" value="1"/>
</dbReference>
<proteinExistence type="inferred from homology"/>
<dbReference type="PANTHER" id="PTHR43399">
    <property type="entry name" value="SUBTILISIN-RELATED"/>
    <property type="match status" value="1"/>
</dbReference>
<dbReference type="PANTHER" id="PTHR43399:SF4">
    <property type="entry name" value="CELL WALL-ASSOCIATED PROTEASE"/>
    <property type="match status" value="1"/>
</dbReference>
<dbReference type="OrthoDB" id="9792152at2"/>
<feature type="domain" description="Peptidase S8/S53" evidence="2">
    <location>
        <begin position="225"/>
        <end position="444"/>
    </location>
</feature>
<dbReference type="NCBIfam" id="TIGR04183">
    <property type="entry name" value="Por_Secre_tail"/>
    <property type="match status" value="1"/>
</dbReference>
<name>A0A3D9KZQ9_MARFU</name>
<evidence type="ECO:0000313" key="3">
    <source>
        <dbReference type="EMBL" id="RED94902.1"/>
    </source>
</evidence>
<dbReference type="InterPro" id="IPR000209">
    <property type="entry name" value="Peptidase_S8/S53_dom"/>
</dbReference>
<accession>A0A3D9KZQ9</accession>
<dbReference type="SUPFAM" id="SSF49785">
    <property type="entry name" value="Galactose-binding domain-like"/>
    <property type="match status" value="1"/>
</dbReference>